<evidence type="ECO:0000313" key="4">
    <source>
        <dbReference type="Proteomes" id="UP000032366"/>
    </source>
</evidence>
<proteinExistence type="predicted"/>
<evidence type="ECO:0000313" key="5">
    <source>
        <dbReference type="Proteomes" id="UP000254100"/>
    </source>
</evidence>
<keyword evidence="4" id="KW-1185">Reference proteome</keyword>
<organism evidence="3 5">
    <name type="scientific">Staphylococcus microti</name>
    <dbReference type="NCBI Taxonomy" id="569857"/>
    <lineage>
        <taxon>Bacteria</taxon>
        <taxon>Bacillati</taxon>
        <taxon>Bacillota</taxon>
        <taxon>Bacilli</taxon>
        <taxon>Bacillales</taxon>
        <taxon>Staphylococcaceae</taxon>
        <taxon>Staphylococcus</taxon>
    </lineage>
</organism>
<dbReference type="RefSeq" id="WP_044361250.1">
    <property type="nucleotide sequence ID" value="NZ_JXWY01000100.1"/>
</dbReference>
<gene>
    <name evidence="3" type="ORF">NCTC13832_01471</name>
    <name evidence="2" type="ORF">TP70_09535</name>
</gene>
<dbReference type="AlphaFoldDB" id="A0A0D6XN88"/>
<dbReference type="EMBL" id="JXWY01000100">
    <property type="protein sequence ID" value="KIX90117.1"/>
    <property type="molecule type" value="Genomic_DNA"/>
</dbReference>
<dbReference type="InterPro" id="IPR036873">
    <property type="entry name" value="Rhodanese-like_dom_sf"/>
</dbReference>
<dbReference type="PANTHER" id="PTHR43031">
    <property type="entry name" value="FAD-DEPENDENT OXIDOREDUCTASE"/>
    <property type="match status" value="1"/>
</dbReference>
<dbReference type="SUPFAM" id="SSF52821">
    <property type="entry name" value="Rhodanese/Cell cycle control phosphatase"/>
    <property type="match status" value="1"/>
</dbReference>
<protein>
    <submittedName>
        <fullName evidence="3">Rhodanese-like domain-containing protein</fullName>
    </submittedName>
    <submittedName>
        <fullName evidence="2">Sulfurtransferase</fullName>
    </submittedName>
</protein>
<dbReference type="STRING" id="569857.TP70_09535"/>
<name>A0A0D6XN88_9STAP</name>
<dbReference type="PROSITE" id="PS50206">
    <property type="entry name" value="RHODANESE_3"/>
    <property type="match status" value="1"/>
</dbReference>
<dbReference type="EMBL" id="UHDT01000001">
    <property type="protein sequence ID" value="SUM57782.1"/>
    <property type="molecule type" value="Genomic_DNA"/>
</dbReference>
<reference evidence="2 4" key="1">
    <citation type="submission" date="2015-01" db="EMBL/GenBank/DDBJ databases">
        <authorList>
            <person name="Guo J."/>
        </authorList>
    </citation>
    <scope>NUCLEOTIDE SEQUENCE [LARGE SCALE GENOMIC DNA]</scope>
    <source>
        <strain evidence="2 4">DSM 22147</strain>
    </source>
</reference>
<dbReference type="PANTHER" id="PTHR43031:SF17">
    <property type="entry name" value="SULFURTRANSFERASE YTWF-RELATED"/>
    <property type="match status" value="1"/>
</dbReference>
<accession>A0A0D6XN88</accession>
<dbReference type="CDD" id="cd00158">
    <property type="entry name" value="RHOD"/>
    <property type="match status" value="1"/>
</dbReference>
<dbReference type="Proteomes" id="UP000032366">
    <property type="component" value="Unassembled WGS sequence"/>
</dbReference>
<dbReference type="InterPro" id="IPR001763">
    <property type="entry name" value="Rhodanese-like_dom"/>
</dbReference>
<evidence type="ECO:0000259" key="1">
    <source>
        <dbReference type="PROSITE" id="PS50206"/>
    </source>
</evidence>
<dbReference type="InterPro" id="IPR050229">
    <property type="entry name" value="GlpE_sulfurtransferase"/>
</dbReference>
<dbReference type="SMART" id="SM00450">
    <property type="entry name" value="RHOD"/>
    <property type="match status" value="1"/>
</dbReference>
<sequence>MKEISMDQLKEKILSNEPLHIVDVRENDEVALGMIPNATHIPMQEIPQHVNDFDKDKTYYIVCAAGARSARVVDYLTDQEIDAVNVDGGMNAWGDGGLTYGGI</sequence>
<dbReference type="Gene3D" id="3.40.250.10">
    <property type="entry name" value="Rhodanese-like domain"/>
    <property type="match status" value="1"/>
</dbReference>
<reference evidence="3 5" key="2">
    <citation type="submission" date="2018-06" db="EMBL/GenBank/DDBJ databases">
        <authorList>
            <consortium name="Pathogen Informatics"/>
            <person name="Doyle S."/>
        </authorList>
    </citation>
    <scope>NUCLEOTIDE SEQUENCE [LARGE SCALE GENOMIC DNA]</scope>
    <source>
        <strain evidence="3 5">NCTC13832</strain>
    </source>
</reference>
<evidence type="ECO:0000313" key="2">
    <source>
        <dbReference type="EMBL" id="KIX90117.1"/>
    </source>
</evidence>
<feature type="domain" description="Rhodanese" evidence="1">
    <location>
        <begin position="15"/>
        <end position="102"/>
    </location>
</feature>
<evidence type="ECO:0000313" key="3">
    <source>
        <dbReference type="EMBL" id="SUM57782.1"/>
    </source>
</evidence>
<dbReference type="OrthoDB" id="9800872at2"/>
<dbReference type="Proteomes" id="UP000254100">
    <property type="component" value="Unassembled WGS sequence"/>
</dbReference>
<dbReference type="Pfam" id="PF00581">
    <property type="entry name" value="Rhodanese"/>
    <property type="match status" value="1"/>
</dbReference>